<dbReference type="InterPro" id="IPR002885">
    <property type="entry name" value="PPR_rpt"/>
</dbReference>
<evidence type="ECO:0000256" key="1">
    <source>
        <dbReference type="ARBA" id="ARBA00022737"/>
    </source>
</evidence>
<accession>A0AAD4TKF3</accession>
<evidence type="ECO:0008006" key="4">
    <source>
        <dbReference type="Google" id="ProtNLM"/>
    </source>
</evidence>
<proteinExistence type="predicted"/>
<gene>
    <name evidence="2" type="ORF">MKW98_022059</name>
</gene>
<dbReference type="PANTHER" id="PTHR47926:SF347">
    <property type="entry name" value="PENTATRICOPEPTIDE REPEAT-CONTAINING PROTEIN"/>
    <property type="match status" value="1"/>
</dbReference>
<dbReference type="NCBIfam" id="TIGR00756">
    <property type="entry name" value="PPR"/>
    <property type="match status" value="1"/>
</dbReference>
<evidence type="ECO:0000313" key="2">
    <source>
        <dbReference type="EMBL" id="KAI3961854.1"/>
    </source>
</evidence>
<name>A0AAD4TKF3_9MAGN</name>
<dbReference type="InterPro" id="IPR046960">
    <property type="entry name" value="PPR_At4g14850-like_plant"/>
</dbReference>
<organism evidence="2 3">
    <name type="scientific">Papaver atlanticum</name>
    <dbReference type="NCBI Taxonomy" id="357466"/>
    <lineage>
        <taxon>Eukaryota</taxon>
        <taxon>Viridiplantae</taxon>
        <taxon>Streptophyta</taxon>
        <taxon>Embryophyta</taxon>
        <taxon>Tracheophyta</taxon>
        <taxon>Spermatophyta</taxon>
        <taxon>Magnoliopsida</taxon>
        <taxon>Ranunculales</taxon>
        <taxon>Papaveraceae</taxon>
        <taxon>Papaveroideae</taxon>
        <taxon>Papaver</taxon>
    </lineage>
</organism>
<reference evidence="2" key="1">
    <citation type="submission" date="2022-04" db="EMBL/GenBank/DDBJ databases">
        <title>A functionally conserved STORR gene fusion in Papaver species that diverged 16.8 million years ago.</title>
        <authorList>
            <person name="Catania T."/>
        </authorList>
    </citation>
    <scope>NUCLEOTIDE SEQUENCE</scope>
    <source>
        <strain evidence="2">S-188037</strain>
    </source>
</reference>
<dbReference type="GO" id="GO:0009451">
    <property type="term" value="P:RNA modification"/>
    <property type="evidence" value="ECO:0007669"/>
    <property type="project" value="InterPro"/>
</dbReference>
<keyword evidence="1" id="KW-0677">Repeat</keyword>
<dbReference type="Pfam" id="PF01535">
    <property type="entry name" value="PPR"/>
    <property type="match status" value="1"/>
</dbReference>
<dbReference type="AlphaFoldDB" id="A0AAD4TKF3"/>
<comment type="caution">
    <text evidence="2">The sequence shown here is derived from an EMBL/GenBank/DDBJ whole genome shotgun (WGS) entry which is preliminary data.</text>
</comment>
<dbReference type="InterPro" id="IPR011990">
    <property type="entry name" value="TPR-like_helical_dom_sf"/>
</dbReference>
<sequence length="177" mass="20429">RKKNPLVKHDGQLWINKDNPVERTREISDLCSKQRFEEALNELKHMMRDGVKPYNYTVTKSLLAVGKITYLSYGTLLQGFAMELGVHKETEVQNNILEMYCLCGAVKEARNYFEQIQVEVVNEAVALDRYGLMIQGYALSFFHGEASVLFNEMVSKGIRPDSYAFPLLFTRVFLRIH</sequence>
<evidence type="ECO:0000313" key="3">
    <source>
        <dbReference type="Proteomes" id="UP001202328"/>
    </source>
</evidence>
<keyword evidence="3" id="KW-1185">Reference proteome</keyword>
<dbReference type="Gene3D" id="1.25.40.10">
    <property type="entry name" value="Tetratricopeptide repeat domain"/>
    <property type="match status" value="1"/>
</dbReference>
<protein>
    <recommendedName>
        <fullName evidence="4">Pentatricopeptide repeat-containing protein</fullName>
    </recommendedName>
</protein>
<dbReference type="GO" id="GO:0003723">
    <property type="term" value="F:RNA binding"/>
    <property type="evidence" value="ECO:0007669"/>
    <property type="project" value="InterPro"/>
</dbReference>
<dbReference type="PANTHER" id="PTHR47926">
    <property type="entry name" value="PENTATRICOPEPTIDE REPEAT-CONTAINING PROTEIN"/>
    <property type="match status" value="1"/>
</dbReference>
<feature type="non-terminal residue" evidence="2">
    <location>
        <position position="1"/>
    </location>
</feature>
<dbReference type="EMBL" id="JAJJMB010000558">
    <property type="protein sequence ID" value="KAI3961854.1"/>
    <property type="molecule type" value="Genomic_DNA"/>
</dbReference>
<dbReference type="Proteomes" id="UP001202328">
    <property type="component" value="Unassembled WGS sequence"/>
</dbReference>